<keyword evidence="1" id="KW-0732">Signal</keyword>
<dbReference type="KEGG" id="lmd:METH_22185"/>
<keyword evidence="2" id="KW-0614">Plasmid</keyword>
<dbReference type="HOGENOM" id="CLU_162739_0_0_5"/>
<geneLocation type="plasmid" evidence="3">
    <name>2</name>
</geneLocation>
<evidence type="ECO:0000313" key="3">
    <source>
        <dbReference type="Proteomes" id="UP000018780"/>
    </source>
</evidence>
<keyword evidence="3" id="KW-1185">Reference proteome</keyword>
<feature type="chain" id="PRO_5004783078" evidence="1">
    <location>
        <begin position="20"/>
        <end position="108"/>
    </location>
</feature>
<sequence>MKKVFFGLALQLACPSPLAALDAWSLEKCSIYAKAWRSYDAGLPDLSTGFRASNETFIAAGCQARTSACPSNDADHEVADQLNWIMVIEGAPGSFLPFSCRRHSLAAH</sequence>
<protein>
    <submittedName>
        <fullName evidence="2">Uncharacterized protein</fullName>
    </submittedName>
</protein>
<dbReference type="RefSeq" id="WP_024092338.1">
    <property type="nucleotide sequence ID" value="NC_023136.1"/>
</dbReference>
<reference evidence="2 3" key="1">
    <citation type="submission" date="2013-09" db="EMBL/GenBank/DDBJ databases">
        <authorList>
            <consortium name="DOE Joint Genome Institute"/>
            <person name="Klenk H.-P."/>
            <person name="Huntemann M."/>
            <person name="Han J."/>
            <person name="Chen A."/>
            <person name="Kyrpides N."/>
            <person name="Mavromatis K."/>
            <person name="Markowitz V."/>
            <person name="Palaniappan K."/>
            <person name="Ivanova N."/>
            <person name="Schaumberg A."/>
            <person name="Pati A."/>
            <person name="Liolios K."/>
            <person name="Nordberg H.P."/>
            <person name="Cantor M.N."/>
            <person name="Hua S.X."/>
            <person name="Woyke T."/>
        </authorList>
    </citation>
    <scope>NUCLEOTIDE SEQUENCE [LARGE SCALE GENOMIC DNA]</scope>
    <source>
        <strain evidence="2 3">DSM 14336</strain>
        <plasmid evidence="3">2</plasmid>
    </source>
</reference>
<accession>V9W1J2</accession>
<dbReference type="AlphaFoldDB" id="V9W1J2"/>
<name>V9W1J2_9RHOB</name>
<dbReference type="EMBL" id="CP006775">
    <property type="protein sequence ID" value="AHD03540.1"/>
    <property type="molecule type" value="Genomic_DNA"/>
</dbReference>
<dbReference type="OrthoDB" id="7726273at2"/>
<feature type="signal peptide" evidence="1">
    <location>
        <begin position="1"/>
        <end position="19"/>
    </location>
</feature>
<evidence type="ECO:0000313" key="2">
    <source>
        <dbReference type="EMBL" id="AHD03540.1"/>
    </source>
</evidence>
<gene>
    <name evidence="2" type="ORF">METH_22185</name>
</gene>
<proteinExistence type="predicted"/>
<organism evidence="2 3">
    <name type="scientific">Leisingera methylohalidivorans DSM 14336</name>
    <dbReference type="NCBI Taxonomy" id="999552"/>
    <lineage>
        <taxon>Bacteria</taxon>
        <taxon>Pseudomonadati</taxon>
        <taxon>Pseudomonadota</taxon>
        <taxon>Alphaproteobacteria</taxon>
        <taxon>Rhodobacterales</taxon>
        <taxon>Roseobacteraceae</taxon>
        <taxon>Leisingera</taxon>
    </lineage>
</organism>
<evidence type="ECO:0000256" key="1">
    <source>
        <dbReference type="SAM" id="SignalP"/>
    </source>
</evidence>
<dbReference type="Proteomes" id="UP000018780">
    <property type="component" value="Plasmid unnamed2"/>
</dbReference>